<name>A0A0V0HSH8_SOLCH</name>
<feature type="region of interest" description="Disordered" evidence="1">
    <location>
        <begin position="38"/>
        <end position="64"/>
    </location>
</feature>
<organism evidence="2">
    <name type="scientific">Solanum chacoense</name>
    <name type="common">Chaco potato</name>
    <dbReference type="NCBI Taxonomy" id="4108"/>
    <lineage>
        <taxon>Eukaryota</taxon>
        <taxon>Viridiplantae</taxon>
        <taxon>Streptophyta</taxon>
        <taxon>Embryophyta</taxon>
        <taxon>Tracheophyta</taxon>
        <taxon>Spermatophyta</taxon>
        <taxon>Magnoliopsida</taxon>
        <taxon>eudicotyledons</taxon>
        <taxon>Gunneridae</taxon>
        <taxon>Pentapetalae</taxon>
        <taxon>asterids</taxon>
        <taxon>lamiids</taxon>
        <taxon>Solanales</taxon>
        <taxon>Solanaceae</taxon>
        <taxon>Solanoideae</taxon>
        <taxon>Solaneae</taxon>
        <taxon>Solanum</taxon>
    </lineage>
</organism>
<reference evidence="2" key="1">
    <citation type="submission" date="2015-12" db="EMBL/GenBank/DDBJ databases">
        <title>Gene expression during late stages of embryo sac development: a critical building block for successful pollen-pistil interactions.</title>
        <authorList>
            <person name="Liu Y."/>
            <person name="Joly V."/>
            <person name="Sabar M."/>
            <person name="Matton D.P."/>
        </authorList>
    </citation>
    <scope>NUCLEOTIDE SEQUENCE</scope>
</reference>
<feature type="compositionally biased region" description="Polar residues" evidence="1">
    <location>
        <begin position="42"/>
        <end position="56"/>
    </location>
</feature>
<evidence type="ECO:0000256" key="1">
    <source>
        <dbReference type="SAM" id="MobiDB-lite"/>
    </source>
</evidence>
<sequence length="64" mass="7383">MGLGQPPPLKLAFGFEIDPRTIFLSYPDPCEIHFYTNETKEIPSQPNTRQLPNKLQRNLESRTP</sequence>
<proteinExistence type="predicted"/>
<protein>
    <submittedName>
        <fullName evidence="2">Putative ovule protein</fullName>
    </submittedName>
</protein>
<dbReference type="EMBL" id="GEDG01015556">
    <property type="protein sequence ID" value="JAP23361.1"/>
    <property type="molecule type" value="Transcribed_RNA"/>
</dbReference>
<accession>A0A0V0HSH8</accession>
<evidence type="ECO:0000313" key="2">
    <source>
        <dbReference type="EMBL" id="JAP23361.1"/>
    </source>
</evidence>
<dbReference type="AlphaFoldDB" id="A0A0V0HSH8"/>